<protein>
    <submittedName>
        <fullName evidence="3">Sugar phosphate isomerase/epimerase family protein</fullName>
    </submittedName>
</protein>
<gene>
    <name evidence="3" type="ORF">ACFQ2V_15195</name>
</gene>
<dbReference type="GO" id="GO:0016853">
    <property type="term" value="F:isomerase activity"/>
    <property type="evidence" value="ECO:0007669"/>
    <property type="project" value="UniProtKB-KW"/>
</dbReference>
<keyword evidence="4" id="KW-1185">Reference proteome</keyword>
<dbReference type="InterPro" id="IPR013022">
    <property type="entry name" value="Xyl_isomerase-like_TIM-brl"/>
</dbReference>
<dbReference type="Pfam" id="PF01261">
    <property type="entry name" value="AP_endonuc_2"/>
    <property type="match status" value="1"/>
</dbReference>
<dbReference type="PANTHER" id="PTHR12110:SF52">
    <property type="entry name" value="XYLOSE ISOMERASE"/>
    <property type="match status" value="1"/>
</dbReference>
<comment type="caution">
    <text evidence="3">The sequence shown here is derived from an EMBL/GenBank/DDBJ whole genome shotgun (WGS) entry which is preliminary data.</text>
</comment>
<dbReference type="EMBL" id="JBHTKH010000010">
    <property type="protein sequence ID" value="MFD1055657.1"/>
    <property type="molecule type" value="Genomic_DNA"/>
</dbReference>
<feature type="domain" description="Xylose isomerase-like TIM barrel" evidence="2">
    <location>
        <begin position="22"/>
        <end position="274"/>
    </location>
</feature>
<reference evidence="4" key="1">
    <citation type="journal article" date="2019" name="Int. J. Syst. Evol. Microbiol.">
        <title>The Global Catalogue of Microorganisms (GCM) 10K type strain sequencing project: providing services to taxonomists for standard genome sequencing and annotation.</title>
        <authorList>
            <consortium name="The Broad Institute Genomics Platform"/>
            <consortium name="The Broad Institute Genome Sequencing Center for Infectious Disease"/>
            <person name="Wu L."/>
            <person name="Ma J."/>
        </authorList>
    </citation>
    <scope>NUCLEOTIDE SEQUENCE [LARGE SCALE GENOMIC DNA]</scope>
    <source>
        <strain evidence="4">CCUG 57508</strain>
    </source>
</reference>
<dbReference type="InterPro" id="IPR050312">
    <property type="entry name" value="IolE/XylAMocC-like"/>
</dbReference>
<organism evidence="3 4">
    <name type="scientific">Terrabacter terrigena</name>
    <dbReference type="NCBI Taxonomy" id="574718"/>
    <lineage>
        <taxon>Bacteria</taxon>
        <taxon>Bacillati</taxon>
        <taxon>Actinomycetota</taxon>
        <taxon>Actinomycetes</taxon>
        <taxon>Micrococcales</taxon>
        <taxon>Intrasporangiaceae</taxon>
        <taxon>Terrabacter</taxon>
    </lineage>
</organism>
<accession>A0ABW3N0G6</accession>
<dbReference type="InterPro" id="IPR036237">
    <property type="entry name" value="Xyl_isomerase-like_sf"/>
</dbReference>
<dbReference type="Proteomes" id="UP001597046">
    <property type="component" value="Unassembled WGS sequence"/>
</dbReference>
<dbReference type="Gene3D" id="3.20.20.150">
    <property type="entry name" value="Divalent-metal-dependent TIM barrel enzymes"/>
    <property type="match status" value="1"/>
</dbReference>
<evidence type="ECO:0000313" key="3">
    <source>
        <dbReference type="EMBL" id="MFD1055657.1"/>
    </source>
</evidence>
<evidence type="ECO:0000259" key="2">
    <source>
        <dbReference type="Pfam" id="PF01261"/>
    </source>
</evidence>
<sequence>MSLRFGYGLNGFTDHRVPDALAVLADLGYDGVALTLDHAHLDPFAPDLPGRTRRVGELLAGHGLGVVVETGARYVLDPRRKHEPTLVSDDGRDQRIDLLERAIRVAADLGAPAVSFWSGIAPAAATRGELWSRVEEGVARLLPLAEAHGVDLALEPEPGMFVERIADVVELRRRLGDPERLRLTVDVGHLRCTEDADPAACVLHAGDLVANVQIDDMRRGVHEHLPFGDGEVDFPPVLAALTAIRFDGLVAVELPRHSHAAPTLAAAGLDFLRSAELQAQTRTTRRPQEVRR</sequence>
<dbReference type="PANTHER" id="PTHR12110">
    <property type="entry name" value="HYDROXYPYRUVATE ISOMERASE"/>
    <property type="match status" value="1"/>
</dbReference>
<name>A0ABW3N0G6_9MICO</name>
<evidence type="ECO:0000256" key="1">
    <source>
        <dbReference type="ARBA" id="ARBA00023277"/>
    </source>
</evidence>
<evidence type="ECO:0000313" key="4">
    <source>
        <dbReference type="Proteomes" id="UP001597046"/>
    </source>
</evidence>
<dbReference type="SUPFAM" id="SSF51658">
    <property type="entry name" value="Xylose isomerase-like"/>
    <property type="match status" value="1"/>
</dbReference>
<keyword evidence="1" id="KW-0119">Carbohydrate metabolism</keyword>
<proteinExistence type="predicted"/>
<keyword evidence="3" id="KW-0413">Isomerase</keyword>
<dbReference type="RefSeq" id="WP_386053684.1">
    <property type="nucleotide sequence ID" value="NZ_JBHTKH010000010.1"/>
</dbReference>